<accession>A0A8D8ZH76</accession>
<dbReference type="EMBL" id="HBUF01509301">
    <property type="protein sequence ID" value="CAG6746356.1"/>
    <property type="molecule type" value="Transcribed_RNA"/>
</dbReference>
<sequence>METASNRVHCASMRASFSTVSQLLGTPYLIRICRLSSNFSAAWFFHTSSQGSCPITSWAEMQEQRRMCLSRVLLPIVCSRAGSAESVSAWTKNAMLIRRSPAMRNDMLTCIVQMSVLYRLYKQELHLAHTLYYLKDTLSQFN</sequence>
<reference evidence="1" key="1">
    <citation type="submission" date="2021-05" db="EMBL/GenBank/DDBJ databases">
        <authorList>
            <person name="Alioto T."/>
            <person name="Alioto T."/>
            <person name="Gomez Garrido J."/>
        </authorList>
    </citation>
    <scope>NUCLEOTIDE SEQUENCE</scope>
</reference>
<name>A0A8D8ZH76_9HEMI</name>
<proteinExistence type="predicted"/>
<evidence type="ECO:0000313" key="1">
    <source>
        <dbReference type="EMBL" id="CAG6746356.1"/>
    </source>
</evidence>
<protein>
    <submittedName>
        <fullName evidence="1">Uncharacterized protein</fullName>
    </submittedName>
</protein>
<organism evidence="1">
    <name type="scientific">Cacopsylla melanoneura</name>
    <dbReference type="NCBI Taxonomy" id="428564"/>
    <lineage>
        <taxon>Eukaryota</taxon>
        <taxon>Metazoa</taxon>
        <taxon>Ecdysozoa</taxon>
        <taxon>Arthropoda</taxon>
        <taxon>Hexapoda</taxon>
        <taxon>Insecta</taxon>
        <taxon>Pterygota</taxon>
        <taxon>Neoptera</taxon>
        <taxon>Paraneoptera</taxon>
        <taxon>Hemiptera</taxon>
        <taxon>Sternorrhyncha</taxon>
        <taxon>Psylloidea</taxon>
        <taxon>Psyllidae</taxon>
        <taxon>Psyllinae</taxon>
        <taxon>Cacopsylla</taxon>
    </lineage>
</organism>
<dbReference type="AlphaFoldDB" id="A0A8D8ZH76"/>